<organism evidence="2 3">
    <name type="scientific">Bacillus gobiensis</name>
    <dbReference type="NCBI Taxonomy" id="1441095"/>
    <lineage>
        <taxon>Bacteria</taxon>
        <taxon>Bacillati</taxon>
        <taxon>Bacillota</taxon>
        <taxon>Bacilli</taxon>
        <taxon>Bacillales</taxon>
        <taxon>Bacillaceae</taxon>
        <taxon>Bacillus</taxon>
    </lineage>
</organism>
<dbReference type="RefSeq" id="WP_053604433.1">
    <property type="nucleotide sequence ID" value="NZ_CP012600.1"/>
</dbReference>
<dbReference type="Pfam" id="PF14567">
    <property type="entry name" value="SUKH_5"/>
    <property type="match status" value="1"/>
</dbReference>
<dbReference type="PATRIC" id="fig|1441095.3.peg.3166"/>
<reference evidence="2 3" key="2">
    <citation type="journal article" date="2016" name="Int. J. Syst. Evol. Microbiol.">
        <title>Bacillus gobiensis sp. nov., isolated from a soil sample.</title>
        <authorList>
            <person name="Liu B."/>
            <person name="Liu G.H."/>
            <person name="Cetin S."/>
            <person name="Schumann P."/>
            <person name="Pan Z.Z."/>
            <person name="Chen Q.Q."/>
        </authorList>
    </citation>
    <scope>NUCLEOTIDE SEQUENCE [LARGE SCALE GENOMIC DNA]</scope>
    <source>
        <strain evidence="2 3">FJAT-4402</strain>
    </source>
</reference>
<dbReference type="SMART" id="SM00860">
    <property type="entry name" value="SMI1_KNR4"/>
    <property type="match status" value="1"/>
</dbReference>
<protein>
    <recommendedName>
        <fullName evidence="1">Knr4/Smi1-like domain-containing protein</fullName>
    </recommendedName>
</protein>
<accession>A0A0M3RA63</accession>
<name>A0A0M3RA63_9BACI</name>
<evidence type="ECO:0000259" key="1">
    <source>
        <dbReference type="SMART" id="SM00860"/>
    </source>
</evidence>
<dbReference type="InterPro" id="IPR018958">
    <property type="entry name" value="Knr4/Smi1-like_dom"/>
</dbReference>
<dbReference type="OrthoDB" id="5880263at2"/>
<dbReference type="InterPro" id="IPR037883">
    <property type="entry name" value="Knr4/Smi1-like_sf"/>
</dbReference>
<evidence type="ECO:0000313" key="3">
    <source>
        <dbReference type="Proteomes" id="UP000067625"/>
    </source>
</evidence>
<dbReference type="Proteomes" id="UP000067625">
    <property type="component" value="Chromosome"/>
</dbReference>
<dbReference type="STRING" id="1441095.AM592_14360"/>
<reference evidence="3" key="1">
    <citation type="submission" date="2015-08" db="EMBL/GenBank/DDBJ databases">
        <title>Genome sequencing project for genomic taxonomy and phylogenomics of Bacillus-like bacteria.</title>
        <authorList>
            <person name="Liu B."/>
            <person name="Wang J."/>
            <person name="Zhu Y."/>
            <person name="Liu G."/>
            <person name="Chen Q."/>
            <person name="Chen Z."/>
            <person name="Lan J."/>
            <person name="Che J."/>
            <person name="Ge C."/>
            <person name="Shi H."/>
            <person name="Pan Z."/>
            <person name="Liu X."/>
        </authorList>
    </citation>
    <scope>NUCLEOTIDE SEQUENCE [LARGE SCALE GENOMIC DNA]</scope>
    <source>
        <strain evidence="3">FJAT-4402</strain>
    </source>
</reference>
<proteinExistence type="predicted"/>
<gene>
    <name evidence="2" type="ORF">AM592_14360</name>
</gene>
<sequence>MDYTKVLDFINQNSEDDDFTGGISEEKINEIQEKLQVLLPKSYKWFLRNYGSGGIYGVNILGHGKVSARVVTVTEEYRKYYNLTNGIVVIEYIDEFSYCLDTNKMKNGECPVILWDNHEGYGRTVANNFLEFLLDDLEQSKENWEEDEDWNDED</sequence>
<keyword evidence="3" id="KW-1185">Reference proteome</keyword>
<dbReference type="EMBL" id="CP012600">
    <property type="protein sequence ID" value="ALC82626.1"/>
    <property type="molecule type" value="Genomic_DNA"/>
</dbReference>
<feature type="domain" description="Knr4/Smi1-like" evidence="1">
    <location>
        <begin position="22"/>
        <end position="135"/>
    </location>
</feature>
<dbReference type="SUPFAM" id="SSF160631">
    <property type="entry name" value="SMI1/KNR4-like"/>
    <property type="match status" value="1"/>
</dbReference>
<dbReference type="AlphaFoldDB" id="A0A0M3RA63"/>
<dbReference type="Gene3D" id="3.40.1580.10">
    <property type="entry name" value="SMI1/KNR4-like"/>
    <property type="match status" value="1"/>
</dbReference>
<evidence type="ECO:0000313" key="2">
    <source>
        <dbReference type="EMBL" id="ALC82626.1"/>
    </source>
</evidence>